<reference evidence="3" key="1">
    <citation type="submission" date="2022-11" db="UniProtKB">
        <authorList>
            <consortium name="WormBaseParasite"/>
        </authorList>
    </citation>
    <scope>IDENTIFICATION</scope>
</reference>
<evidence type="ECO:0000313" key="2">
    <source>
        <dbReference type="Proteomes" id="UP000887565"/>
    </source>
</evidence>
<name>A0A915L1H5_ROMCU</name>
<dbReference type="Proteomes" id="UP000887565">
    <property type="component" value="Unplaced"/>
</dbReference>
<feature type="region of interest" description="Disordered" evidence="1">
    <location>
        <begin position="154"/>
        <end position="174"/>
    </location>
</feature>
<protein>
    <submittedName>
        <fullName evidence="3">Uncharacterized protein</fullName>
    </submittedName>
</protein>
<accession>A0A915L1H5</accession>
<evidence type="ECO:0000313" key="3">
    <source>
        <dbReference type="WBParaSite" id="nRc.2.0.1.t44918-RA"/>
    </source>
</evidence>
<proteinExistence type="predicted"/>
<evidence type="ECO:0000256" key="1">
    <source>
        <dbReference type="SAM" id="MobiDB-lite"/>
    </source>
</evidence>
<organism evidence="2 3">
    <name type="scientific">Romanomermis culicivorax</name>
    <name type="common">Nematode worm</name>
    <dbReference type="NCBI Taxonomy" id="13658"/>
    <lineage>
        <taxon>Eukaryota</taxon>
        <taxon>Metazoa</taxon>
        <taxon>Ecdysozoa</taxon>
        <taxon>Nematoda</taxon>
        <taxon>Enoplea</taxon>
        <taxon>Dorylaimia</taxon>
        <taxon>Mermithida</taxon>
        <taxon>Mermithoidea</taxon>
        <taxon>Mermithidae</taxon>
        <taxon>Romanomermis</taxon>
    </lineage>
</organism>
<keyword evidence="2" id="KW-1185">Reference proteome</keyword>
<dbReference type="AlphaFoldDB" id="A0A915L1H5"/>
<dbReference type="WBParaSite" id="nRc.2.0.1.t44918-RA">
    <property type="protein sequence ID" value="nRc.2.0.1.t44918-RA"/>
    <property type="gene ID" value="nRc.2.0.1.g44918"/>
</dbReference>
<sequence length="174" mass="20096">MQISSEEYQSKTIINEPQITILKEESTVSKIKAHYYNEKILMMRRMDVKQRMAIDPNQSTIVCLSPNLLQLLEGASELRTRVAQLCRATRQALFLCLLHTSSSFLNRVLHLNPAWGDSTKLYNEKYVHISAKTSSRFCQHLPVGDRAFGKANTEENRQGQFTLKKPTQRQEKIR</sequence>